<name>A0AAD6IYF9_DREDA</name>
<dbReference type="AlphaFoldDB" id="A0AAD6IYF9"/>
<feature type="region of interest" description="Disordered" evidence="1">
    <location>
        <begin position="119"/>
        <end position="142"/>
    </location>
</feature>
<dbReference type="EMBL" id="JAQGDS010000005">
    <property type="protein sequence ID" value="KAJ6260796.1"/>
    <property type="molecule type" value="Genomic_DNA"/>
</dbReference>
<feature type="compositionally biased region" description="Polar residues" evidence="1">
    <location>
        <begin position="119"/>
        <end position="132"/>
    </location>
</feature>
<reference evidence="2" key="1">
    <citation type="submission" date="2023-01" db="EMBL/GenBank/DDBJ databases">
        <title>The chitinases involved in constricting ring structure development in the nematode-trapping fungus Drechslerella dactyloides.</title>
        <authorList>
            <person name="Wang R."/>
            <person name="Zhang L."/>
            <person name="Tang P."/>
            <person name="Li S."/>
            <person name="Liang L."/>
        </authorList>
    </citation>
    <scope>NUCLEOTIDE SEQUENCE</scope>
    <source>
        <strain evidence="2">YMF1.00031</strain>
    </source>
</reference>
<protein>
    <submittedName>
        <fullName evidence="2">Uncharacterized protein</fullName>
    </submittedName>
</protein>
<gene>
    <name evidence="2" type="ORF">Dda_5026</name>
</gene>
<evidence type="ECO:0000313" key="2">
    <source>
        <dbReference type="EMBL" id="KAJ6260796.1"/>
    </source>
</evidence>
<accession>A0AAD6IYF9</accession>
<sequence>MDNWLATFFRGASAPLLFPFGPHLIDLHLVVLCRVVLLSDAHPSLPGTQVLVMDGDTAVLISTTLADVPPSPLLLCKIQASGIRQPDISHDGTGKTEPWDDVKLGLGVDIAVENGSRNRTKLTNGSAESMSRSADGRRVDFSGDKESNRVRAELVEERGHEIHCLEGMDVFPRCEVVKRERRNDEKDEIEHEADDLHPFSAVELVVDEERGKVVANQRNGDVDKIPFPALHDGMVIRSDDLDEF</sequence>
<comment type="caution">
    <text evidence="2">The sequence shown here is derived from an EMBL/GenBank/DDBJ whole genome shotgun (WGS) entry which is preliminary data.</text>
</comment>
<evidence type="ECO:0000256" key="1">
    <source>
        <dbReference type="SAM" id="MobiDB-lite"/>
    </source>
</evidence>
<dbReference type="Proteomes" id="UP001221413">
    <property type="component" value="Unassembled WGS sequence"/>
</dbReference>
<organism evidence="2 3">
    <name type="scientific">Drechslerella dactyloides</name>
    <name type="common">Nematode-trapping fungus</name>
    <name type="synonym">Arthrobotrys dactyloides</name>
    <dbReference type="NCBI Taxonomy" id="74499"/>
    <lineage>
        <taxon>Eukaryota</taxon>
        <taxon>Fungi</taxon>
        <taxon>Dikarya</taxon>
        <taxon>Ascomycota</taxon>
        <taxon>Pezizomycotina</taxon>
        <taxon>Orbiliomycetes</taxon>
        <taxon>Orbiliales</taxon>
        <taxon>Orbiliaceae</taxon>
        <taxon>Drechslerella</taxon>
    </lineage>
</organism>
<keyword evidence="3" id="KW-1185">Reference proteome</keyword>
<evidence type="ECO:0000313" key="3">
    <source>
        <dbReference type="Proteomes" id="UP001221413"/>
    </source>
</evidence>
<proteinExistence type="predicted"/>